<sequence>MKSTVKKLDDNTVKALTKVCEQAKSTISGFDWLTHRADFSNFPNSLVITCVFLNEQQIVDAKANQHDAYLRKLIQSQLLKVGIVLKDVRRNVFFDSEEACQIGHQGDWARRLSSFH</sequence>
<comment type="caution">
    <text evidence="1">The sequence shown here is derived from an EMBL/GenBank/DDBJ whole genome shotgun (WGS) entry which is preliminary data.</text>
</comment>
<evidence type="ECO:0000313" key="2">
    <source>
        <dbReference type="Proteomes" id="UP000006334"/>
    </source>
</evidence>
<dbReference type="OrthoDB" id="6996126at2"/>
<evidence type="ECO:0000313" key="1">
    <source>
        <dbReference type="EMBL" id="GAC14871.1"/>
    </source>
</evidence>
<accession>K6XT78</accession>
<dbReference type="RefSeq" id="WP_008844687.1">
    <property type="nucleotide sequence ID" value="NZ_BAEN01000041.1"/>
</dbReference>
<gene>
    <name evidence="1" type="ORF">GLIP_2243</name>
</gene>
<keyword evidence="2" id="KW-1185">Reference proteome</keyword>
<protein>
    <submittedName>
        <fullName evidence="1">Fis family transcriptional regulator</fullName>
    </submittedName>
</protein>
<dbReference type="Proteomes" id="UP000006334">
    <property type="component" value="Unassembled WGS sequence"/>
</dbReference>
<organism evidence="1 2">
    <name type="scientific">Aliiglaciecola lipolytica E3</name>
    <dbReference type="NCBI Taxonomy" id="1127673"/>
    <lineage>
        <taxon>Bacteria</taxon>
        <taxon>Pseudomonadati</taxon>
        <taxon>Pseudomonadota</taxon>
        <taxon>Gammaproteobacteria</taxon>
        <taxon>Alteromonadales</taxon>
        <taxon>Alteromonadaceae</taxon>
        <taxon>Aliiglaciecola</taxon>
    </lineage>
</organism>
<proteinExistence type="predicted"/>
<dbReference type="EMBL" id="BAEN01000041">
    <property type="protein sequence ID" value="GAC14871.1"/>
    <property type="molecule type" value="Genomic_DNA"/>
</dbReference>
<dbReference type="STRING" id="1127673.GLIP_2243"/>
<name>K6XT78_9ALTE</name>
<dbReference type="AlphaFoldDB" id="K6XT78"/>
<reference evidence="1 2" key="1">
    <citation type="journal article" date="2017" name="Antonie Van Leeuwenhoek">
        <title>Rhizobium rhizosphaerae sp. nov., a novel species isolated from rice rhizosphere.</title>
        <authorList>
            <person name="Zhao J.J."/>
            <person name="Zhang J."/>
            <person name="Zhang R.J."/>
            <person name="Zhang C.W."/>
            <person name="Yin H.Q."/>
            <person name="Zhang X.X."/>
        </authorList>
    </citation>
    <scope>NUCLEOTIDE SEQUENCE [LARGE SCALE GENOMIC DNA]</scope>
    <source>
        <strain evidence="1 2">E3</strain>
    </source>
</reference>
<dbReference type="eggNOG" id="ENOG50330NG">
    <property type="taxonomic scope" value="Bacteria"/>
</dbReference>